<dbReference type="EMBL" id="JBEDUW010000005">
    <property type="protein sequence ID" value="KAK9926640.1"/>
    <property type="molecule type" value="Genomic_DNA"/>
</dbReference>
<dbReference type="GO" id="GO:0032040">
    <property type="term" value="C:small-subunit processome"/>
    <property type="evidence" value="ECO:0007669"/>
    <property type="project" value="TreeGrafter"/>
</dbReference>
<name>A0AAW1WTL0_RUBAR</name>
<dbReference type="Proteomes" id="UP001457282">
    <property type="component" value="Unassembled WGS sequence"/>
</dbReference>
<dbReference type="InterPro" id="IPR024166">
    <property type="entry name" value="rRNA_assembly_KRR1"/>
</dbReference>
<evidence type="ECO:0000313" key="1">
    <source>
        <dbReference type="EMBL" id="KAK9926640.1"/>
    </source>
</evidence>
<proteinExistence type="predicted"/>
<evidence type="ECO:0000313" key="2">
    <source>
        <dbReference type="Proteomes" id="UP001457282"/>
    </source>
</evidence>
<dbReference type="InterPro" id="IPR036612">
    <property type="entry name" value="KH_dom_type_1_sf"/>
</dbReference>
<keyword evidence="2" id="KW-1185">Reference proteome</keyword>
<dbReference type="AlphaFoldDB" id="A0AAW1WTL0"/>
<dbReference type="GO" id="GO:0003723">
    <property type="term" value="F:RNA binding"/>
    <property type="evidence" value="ECO:0007669"/>
    <property type="project" value="InterPro"/>
</dbReference>
<dbReference type="PANTHER" id="PTHR12581:SF0">
    <property type="entry name" value="KRR1 SMALL SUBUNIT PROCESSOME COMPONENT HOMOLOG"/>
    <property type="match status" value="1"/>
</dbReference>
<organism evidence="1 2">
    <name type="scientific">Rubus argutus</name>
    <name type="common">Southern blackberry</name>
    <dbReference type="NCBI Taxonomy" id="59490"/>
    <lineage>
        <taxon>Eukaryota</taxon>
        <taxon>Viridiplantae</taxon>
        <taxon>Streptophyta</taxon>
        <taxon>Embryophyta</taxon>
        <taxon>Tracheophyta</taxon>
        <taxon>Spermatophyta</taxon>
        <taxon>Magnoliopsida</taxon>
        <taxon>eudicotyledons</taxon>
        <taxon>Gunneridae</taxon>
        <taxon>Pentapetalae</taxon>
        <taxon>rosids</taxon>
        <taxon>fabids</taxon>
        <taxon>Rosales</taxon>
        <taxon>Rosaceae</taxon>
        <taxon>Rosoideae</taxon>
        <taxon>Rosoideae incertae sedis</taxon>
        <taxon>Rubus</taxon>
    </lineage>
</organism>
<dbReference type="Gene3D" id="3.30.1370.10">
    <property type="entry name" value="K Homology domain, type 1"/>
    <property type="match status" value="1"/>
</dbReference>
<comment type="caution">
    <text evidence="1">The sequence shown here is derived from an EMBL/GenBank/DDBJ whole genome shotgun (WGS) entry which is preliminary data.</text>
</comment>
<reference evidence="1 2" key="1">
    <citation type="journal article" date="2023" name="G3 (Bethesda)">
        <title>A chromosome-length genome assembly and annotation of blackberry (Rubus argutus, cv. 'Hillquist').</title>
        <authorList>
            <person name="Bruna T."/>
            <person name="Aryal R."/>
            <person name="Dudchenko O."/>
            <person name="Sargent D.J."/>
            <person name="Mead D."/>
            <person name="Buti M."/>
            <person name="Cavallini A."/>
            <person name="Hytonen T."/>
            <person name="Andres J."/>
            <person name="Pham M."/>
            <person name="Weisz D."/>
            <person name="Mascagni F."/>
            <person name="Usai G."/>
            <person name="Natali L."/>
            <person name="Bassil N."/>
            <person name="Fernandez G.E."/>
            <person name="Lomsadze A."/>
            <person name="Armour M."/>
            <person name="Olukolu B."/>
            <person name="Poorten T."/>
            <person name="Britton C."/>
            <person name="Davik J."/>
            <person name="Ashrafi H."/>
            <person name="Aiden E.L."/>
            <person name="Borodovsky M."/>
            <person name="Worthington M."/>
        </authorList>
    </citation>
    <scope>NUCLEOTIDE SEQUENCE [LARGE SCALE GENOMIC DNA]</scope>
    <source>
        <strain evidence="1">PI 553951</strain>
    </source>
</reference>
<dbReference type="PANTHER" id="PTHR12581">
    <property type="entry name" value="HIV-1 REV BINDING PROTEIN 2, 3"/>
    <property type="match status" value="1"/>
</dbReference>
<sequence length="290" mass="32908">MQKPPFSLASSNLYCCLQEKFVKQWECLACSLEALAALTSCNLFLNESVTSCDFCCLYYTRFPHLQHPNVDYVVMEKCGPLLDLYGMLEVTSYSSPVLLGLENEVQEAWPFVQWFFGGYGISCTLHTAERGLTFSTTRRTMDLDIVHKAGDFLELLAGTCIPATKTRISGSRILNGRLQHEVIKTGFQYGGLCTKFEIEKAVVQEFKFSFVKILFDIRMVHRHLQACLKCDVYIHESSVAVGTSDSGLRLFRSVVECCFIKNEDPLIVARRLKLDGRVYRLMKKIQALCL</sequence>
<protein>
    <submittedName>
        <fullName evidence="1">Uncharacterized protein</fullName>
    </submittedName>
</protein>
<gene>
    <name evidence="1" type="ORF">M0R45_023856</name>
</gene>
<accession>A0AAW1WTL0</accession>